<gene>
    <name evidence="1" type="ORF">BSTOLATCC_MIC37802</name>
</gene>
<reference evidence="1" key="1">
    <citation type="submission" date="2021-09" db="EMBL/GenBank/DDBJ databases">
        <authorList>
            <consortium name="AG Swart"/>
            <person name="Singh M."/>
            <person name="Singh A."/>
            <person name="Seah K."/>
            <person name="Emmerich C."/>
        </authorList>
    </citation>
    <scope>NUCLEOTIDE SEQUENCE</scope>
    <source>
        <strain evidence="1">ATCC30299</strain>
    </source>
</reference>
<evidence type="ECO:0000313" key="1">
    <source>
        <dbReference type="EMBL" id="CAG9325056.1"/>
    </source>
</evidence>
<dbReference type="EMBL" id="CAJZBQ010000037">
    <property type="protein sequence ID" value="CAG9325056.1"/>
    <property type="molecule type" value="Genomic_DNA"/>
</dbReference>
<protein>
    <recommendedName>
        <fullName evidence="3">Maturase K</fullName>
    </recommendedName>
</protein>
<evidence type="ECO:0008006" key="3">
    <source>
        <dbReference type="Google" id="ProtNLM"/>
    </source>
</evidence>
<accession>A0AAU9JHE6</accession>
<keyword evidence="2" id="KW-1185">Reference proteome</keyword>
<name>A0AAU9JHE6_9CILI</name>
<proteinExistence type="predicted"/>
<dbReference type="Proteomes" id="UP001162131">
    <property type="component" value="Unassembled WGS sequence"/>
</dbReference>
<comment type="caution">
    <text evidence="1">The sequence shown here is derived from an EMBL/GenBank/DDBJ whole genome shotgun (WGS) entry which is preliminary data.</text>
</comment>
<evidence type="ECO:0000313" key="2">
    <source>
        <dbReference type="Proteomes" id="UP001162131"/>
    </source>
</evidence>
<dbReference type="AlphaFoldDB" id="A0AAU9JHE6"/>
<organism evidence="1 2">
    <name type="scientific">Blepharisma stoltei</name>
    <dbReference type="NCBI Taxonomy" id="1481888"/>
    <lineage>
        <taxon>Eukaryota</taxon>
        <taxon>Sar</taxon>
        <taxon>Alveolata</taxon>
        <taxon>Ciliophora</taxon>
        <taxon>Postciliodesmatophora</taxon>
        <taxon>Heterotrichea</taxon>
        <taxon>Heterotrichida</taxon>
        <taxon>Blepharismidae</taxon>
        <taxon>Blepharisma</taxon>
    </lineage>
</organism>
<sequence>MDQRESIMILCNHAYESWKISMKFHKFYRPLKKNLYSLLLSIACWRFPCYFWCEVPKNSYLSDFIKNLLFKIPPSSHSSIHTDIL</sequence>